<accession>F4RLW6</accession>
<evidence type="ECO:0000313" key="2">
    <source>
        <dbReference type="EMBL" id="EGG06686.1"/>
    </source>
</evidence>
<dbReference type="InParanoid" id="F4RLW6"/>
<gene>
    <name evidence="2" type="ORF">MELLADRAFT_86458</name>
</gene>
<dbReference type="HOGENOM" id="CLU_797235_0_0_1"/>
<evidence type="ECO:0000313" key="3">
    <source>
        <dbReference type="Proteomes" id="UP000001072"/>
    </source>
</evidence>
<name>F4RLW6_MELLP</name>
<dbReference type="FunCoup" id="F4RLW6">
    <property type="interactions" value="34"/>
</dbReference>
<proteinExistence type="predicted"/>
<dbReference type="GeneID" id="18934194"/>
<reference evidence="3" key="1">
    <citation type="journal article" date="2011" name="Proc. Natl. Acad. Sci. U.S.A.">
        <title>Obligate biotrophy features unraveled by the genomic analysis of rust fungi.</title>
        <authorList>
            <person name="Duplessis S."/>
            <person name="Cuomo C.A."/>
            <person name="Lin Y.-C."/>
            <person name="Aerts A."/>
            <person name="Tisserant E."/>
            <person name="Veneault-Fourrey C."/>
            <person name="Joly D.L."/>
            <person name="Hacquard S."/>
            <person name="Amselem J."/>
            <person name="Cantarel B.L."/>
            <person name="Chiu R."/>
            <person name="Coutinho P.M."/>
            <person name="Feau N."/>
            <person name="Field M."/>
            <person name="Frey P."/>
            <person name="Gelhaye E."/>
            <person name="Goldberg J."/>
            <person name="Grabherr M.G."/>
            <person name="Kodira C.D."/>
            <person name="Kohler A."/>
            <person name="Kuees U."/>
            <person name="Lindquist E.A."/>
            <person name="Lucas S.M."/>
            <person name="Mago R."/>
            <person name="Mauceli E."/>
            <person name="Morin E."/>
            <person name="Murat C."/>
            <person name="Pangilinan J.L."/>
            <person name="Park R."/>
            <person name="Pearson M."/>
            <person name="Quesneville H."/>
            <person name="Rouhier N."/>
            <person name="Sakthikumar S."/>
            <person name="Salamov A.A."/>
            <person name="Schmutz J."/>
            <person name="Selles B."/>
            <person name="Shapiro H."/>
            <person name="Tanguay P."/>
            <person name="Tuskan G.A."/>
            <person name="Henrissat B."/>
            <person name="Van de Peer Y."/>
            <person name="Rouze P."/>
            <person name="Ellis J.G."/>
            <person name="Dodds P.N."/>
            <person name="Schein J.E."/>
            <person name="Zhong S."/>
            <person name="Hamelin R.C."/>
            <person name="Grigoriev I.V."/>
            <person name="Szabo L.J."/>
            <person name="Martin F."/>
        </authorList>
    </citation>
    <scope>NUCLEOTIDE SEQUENCE [LARGE SCALE GENOMIC DNA]</scope>
    <source>
        <strain evidence="3">98AG31 / pathotype 3-4-7</strain>
    </source>
</reference>
<protein>
    <submittedName>
        <fullName evidence="2">Uncharacterized protein</fullName>
    </submittedName>
</protein>
<organism evidence="3">
    <name type="scientific">Melampsora larici-populina (strain 98AG31 / pathotype 3-4-7)</name>
    <name type="common">Poplar leaf rust fungus</name>
    <dbReference type="NCBI Taxonomy" id="747676"/>
    <lineage>
        <taxon>Eukaryota</taxon>
        <taxon>Fungi</taxon>
        <taxon>Dikarya</taxon>
        <taxon>Basidiomycota</taxon>
        <taxon>Pucciniomycotina</taxon>
        <taxon>Pucciniomycetes</taxon>
        <taxon>Pucciniales</taxon>
        <taxon>Melampsoraceae</taxon>
        <taxon>Melampsora</taxon>
    </lineage>
</organism>
<dbReference type="InterPro" id="IPR006886">
    <property type="entry name" value="RNA_pol_III_Rpc5"/>
</dbReference>
<dbReference type="VEuPathDB" id="FungiDB:MELLADRAFT_86458"/>
<dbReference type="GO" id="GO:0042797">
    <property type="term" value="P:tRNA transcription by RNA polymerase III"/>
    <property type="evidence" value="ECO:0007669"/>
    <property type="project" value="TreeGrafter"/>
</dbReference>
<dbReference type="STRING" id="747676.F4RLW6"/>
<dbReference type="RefSeq" id="XP_007410126.1">
    <property type="nucleotide sequence ID" value="XM_007410064.1"/>
</dbReference>
<feature type="compositionally biased region" description="Basic and acidic residues" evidence="1">
    <location>
        <begin position="1"/>
        <end position="10"/>
    </location>
</feature>
<dbReference type="PANTHER" id="PTHR12069">
    <property type="entry name" value="DNA-DIRECTED RNA POLYMERASES III 80 KDA POLYPEPTIDE RNA POLYMERASE III SUBUNIT 5"/>
    <property type="match status" value="1"/>
</dbReference>
<evidence type="ECO:0000256" key="1">
    <source>
        <dbReference type="SAM" id="MobiDB-lite"/>
    </source>
</evidence>
<dbReference type="GO" id="GO:0005666">
    <property type="term" value="C:RNA polymerase III complex"/>
    <property type="evidence" value="ECO:0007669"/>
    <property type="project" value="TreeGrafter"/>
</dbReference>
<dbReference type="EMBL" id="GL883107">
    <property type="protein sequence ID" value="EGG06686.1"/>
    <property type="molecule type" value="Genomic_DNA"/>
</dbReference>
<dbReference type="OrthoDB" id="340681at2759"/>
<sequence length="326" mass="35502">MDTNSEHDAEGWSADEWEGDDEDPIVKRMPLFLSSGPDFSLPSLAHFQPILEEETKDANSNQTKAGPKKIINPLTLLQYPFKPHNPTTPHVLLPPSLRPESNSNSTSGQIYAKFKPGVRHLNLEVPLETKLGTAEGRFSDERAREYAKGLPDKKAAVPGVRSNAFGRDDELDPLEKITLGSTFIPEQTNYFVGILKPGSSEDQDQLHLVPLGQTLQLRPSLDYLDRLAAINAQADKAAKREEGIGSESEDDSGDEETEEMIKKKALAKKKTEANEAKAIQVSVAGPGDSDKLGGGRPGGGLFAPIRAAEAETPIPLTHYHCHVSIL</sequence>
<dbReference type="PANTHER" id="PTHR12069:SF0">
    <property type="entry name" value="DNA-DIRECTED RNA POLYMERASE III SUBUNIT RPC5"/>
    <property type="match status" value="1"/>
</dbReference>
<dbReference type="eggNOG" id="KOG2354">
    <property type="taxonomic scope" value="Eukaryota"/>
</dbReference>
<dbReference type="AlphaFoldDB" id="F4RLW6"/>
<feature type="compositionally biased region" description="Acidic residues" evidence="1">
    <location>
        <begin position="247"/>
        <end position="258"/>
    </location>
</feature>
<dbReference type="Pfam" id="PF04801">
    <property type="entry name" value="RPC5"/>
    <property type="match status" value="1"/>
</dbReference>
<dbReference type="Proteomes" id="UP000001072">
    <property type="component" value="Unassembled WGS sequence"/>
</dbReference>
<keyword evidence="3" id="KW-1185">Reference proteome</keyword>
<feature type="compositionally biased region" description="Acidic residues" evidence="1">
    <location>
        <begin position="13"/>
        <end position="23"/>
    </location>
</feature>
<dbReference type="KEGG" id="mlr:MELLADRAFT_86458"/>
<feature type="region of interest" description="Disordered" evidence="1">
    <location>
        <begin position="235"/>
        <end position="297"/>
    </location>
</feature>
<feature type="region of interest" description="Disordered" evidence="1">
    <location>
        <begin position="1"/>
        <end position="23"/>
    </location>
</feature>